<dbReference type="STRING" id="5722.A2DVA7"/>
<dbReference type="InterPro" id="IPR011011">
    <property type="entry name" value="Znf_FYVE_PHD"/>
</dbReference>
<dbReference type="PROSITE" id="PS50016">
    <property type="entry name" value="ZF_PHD_2"/>
    <property type="match status" value="1"/>
</dbReference>
<dbReference type="InterPro" id="IPR046341">
    <property type="entry name" value="SET_dom_sf"/>
</dbReference>
<reference evidence="7" key="1">
    <citation type="submission" date="2006-10" db="EMBL/GenBank/DDBJ databases">
        <authorList>
            <person name="Amadeo P."/>
            <person name="Zhao Q."/>
            <person name="Wortman J."/>
            <person name="Fraser-Liggett C."/>
            <person name="Carlton J."/>
        </authorList>
    </citation>
    <scope>NUCLEOTIDE SEQUENCE</scope>
    <source>
        <strain evidence="7">G3</strain>
    </source>
</reference>
<protein>
    <submittedName>
        <fullName evidence="7">PHD-finger family protein</fullName>
    </submittedName>
</protein>
<dbReference type="SUPFAM" id="SSF82199">
    <property type="entry name" value="SET domain"/>
    <property type="match status" value="1"/>
</dbReference>
<dbReference type="InParanoid" id="A2DVA7"/>
<evidence type="ECO:0000259" key="6">
    <source>
        <dbReference type="PROSITE" id="PS50016"/>
    </source>
</evidence>
<evidence type="ECO:0000256" key="3">
    <source>
        <dbReference type="ARBA" id="ARBA00022833"/>
    </source>
</evidence>
<dbReference type="RefSeq" id="XP_001327926.1">
    <property type="nucleotide sequence ID" value="XM_001327891.1"/>
</dbReference>
<reference evidence="7" key="2">
    <citation type="journal article" date="2007" name="Science">
        <title>Draft genome sequence of the sexually transmitted pathogen Trichomonas vaginalis.</title>
        <authorList>
            <person name="Carlton J.M."/>
            <person name="Hirt R.P."/>
            <person name="Silva J.C."/>
            <person name="Delcher A.L."/>
            <person name="Schatz M."/>
            <person name="Zhao Q."/>
            <person name="Wortman J.R."/>
            <person name="Bidwell S.L."/>
            <person name="Alsmark U.C.M."/>
            <person name="Besteiro S."/>
            <person name="Sicheritz-Ponten T."/>
            <person name="Noel C.J."/>
            <person name="Dacks J.B."/>
            <person name="Foster P.G."/>
            <person name="Simillion C."/>
            <person name="Van de Peer Y."/>
            <person name="Miranda-Saavedra D."/>
            <person name="Barton G.J."/>
            <person name="Westrop G.D."/>
            <person name="Mueller S."/>
            <person name="Dessi D."/>
            <person name="Fiori P.L."/>
            <person name="Ren Q."/>
            <person name="Paulsen I."/>
            <person name="Zhang H."/>
            <person name="Bastida-Corcuera F.D."/>
            <person name="Simoes-Barbosa A."/>
            <person name="Brown M.T."/>
            <person name="Hayes R.D."/>
            <person name="Mukherjee M."/>
            <person name="Okumura C.Y."/>
            <person name="Schneider R."/>
            <person name="Smith A.J."/>
            <person name="Vanacova S."/>
            <person name="Villalvazo M."/>
            <person name="Haas B.J."/>
            <person name="Pertea M."/>
            <person name="Feldblyum T.V."/>
            <person name="Utterback T.R."/>
            <person name="Shu C.L."/>
            <person name="Osoegawa K."/>
            <person name="de Jong P.J."/>
            <person name="Hrdy I."/>
            <person name="Horvathova L."/>
            <person name="Zubacova Z."/>
            <person name="Dolezal P."/>
            <person name="Malik S.B."/>
            <person name="Logsdon J.M. Jr."/>
            <person name="Henze K."/>
            <person name="Gupta A."/>
            <person name="Wang C.C."/>
            <person name="Dunne R.L."/>
            <person name="Upcroft J.A."/>
            <person name="Upcroft P."/>
            <person name="White O."/>
            <person name="Salzberg S.L."/>
            <person name="Tang P."/>
            <person name="Chiu C.-H."/>
            <person name="Lee Y.-S."/>
            <person name="Embley T.M."/>
            <person name="Coombs G.H."/>
            <person name="Mottram J.C."/>
            <person name="Tachezy J."/>
            <person name="Fraser-Liggett C.M."/>
            <person name="Johnson P.J."/>
        </authorList>
    </citation>
    <scope>NUCLEOTIDE SEQUENCE [LARGE SCALE GENOMIC DNA]</scope>
    <source>
        <strain evidence="7">G3</strain>
    </source>
</reference>
<organism evidence="7 8">
    <name type="scientific">Trichomonas vaginalis (strain ATCC PRA-98 / G3)</name>
    <dbReference type="NCBI Taxonomy" id="412133"/>
    <lineage>
        <taxon>Eukaryota</taxon>
        <taxon>Metamonada</taxon>
        <taxon>Parabasalia</taxon>
        <taxon>Trichomonadida</taxon>
        <taxon>Trichomonadidae</taxon>
        <taxon>Trichomonas</taxon>
    </lineage>
</organism>
<dbReference type="KEGG" id="tva:4773710"/>
<dbReference type="InterPro" id="IPR019786">
    <property type="entry name" value="Zinc_finger_PHD-type_CS"/>
</dbReference>
<dbReference type="VEuPathDB" id="TrichDB:TVAG_406170"/>
<dbReference type="GO" id="GO:0008270">
    <property type="term" value="F:zinc ion binding"/>
    <property type="evidence" value="ECO:0007669"/>
    <property type="project" value="UniProtKB-KW"/>
</dbReference>
<keyword evidence="8" id="KW-1185">Reference proteome</keyword>
<keyword evidence="3" id="KW-0862">Zinc</keyword>
<dbReference type="OrthoDB" id="419183at2759"/>
<keyword evidence="4" id="KW-0156">Chromatin regulator</keyword>
<keyword evidence="1" id="KW-0479">Metal-binding</keyword>
<proteinExistence type="predicted"/>
<dbReference type="Gene3D" id="2.170.270.10">
    <property type="entry name" value="SET domain"/>
    <property type="match status" value="1"/>
</dbReference>
<dbReference type="InterPro" id="IPR001965">
    <property type="entry name" value="Znf_PHD"/>
</dbReference>
<dbReference type="InterPro" id="IPR019787">
    <property type="entry name" value="Znf_PHD-finger"/>
</dbReference>
<accession>A2DVA7</accession>
<evidence type="ECO:0000313" key="7">
    <source>
        <dbReference type="EMBL" id="EAY15703.1"/>
    </source>
</evidence>
<dbReference type="SUPFAM" id="SSF57903">
    <property type="entry name" value="FYVE/PHD zinc finger"/>
    <property type="match status" value="1"/>
</dbReference>
<evidence type="ECO:0000256" key="5">
    <source>
        <dbReference type="PROSITE-ProRule" id="PRU00146"/>
    </source>
</evidence>
<evidence type="ECO:0000256" key="1">
    <source>
        <dbReference type="ARBA" id="ARBA00022723"/>
    </source>
</evidence>
<sequence>MLFLPFFVHSDCVNFRRVDESDVYYCPFCREIRIKCSCGNNNNYSDRLIQCSRCKFWVHKKCEGLDYGFIPKDFICKSCKPERQFLIPFQLLDPFDLNFIGDIISHVSDKALLIQSILKGNFKNFIVSDLSSNELYFLTMISIYFLQFTSNIFSRDKEFWAILVDSFSKIFQLHETVIFTTIDKLANNLLYKNDYVQLNRSVGSLEITTKARNILDSMTIEVNERLMMPKVILIDEERRVTTYTMLNNGEFVCELSGVLMTKDEVDSDEGIPRYCITVTNQNLVIDVRNSLFSQAQLIKRSFHYNCIVKIEVVKKDIRVCIYAINPSGPLAESAISPAIFEKNEIILPLDGDIPFYIDLIKWKDE</sequence>
<feature type="domain" description="PHD-type" evidence="6">
    <location>
        <begin position="23"/>
        <end position="82"/>
    </location>
</feature>
<dbReference type="Gene3D" id="3.30.40.10">
    <property type="entry name" value="Zinc/RING finger domain, C3HC4 (zinc finger)"/>
    <property type="match status" value="1"/>
</dbReference>
<evidence type="ECO:0000256" key="2">
    <source>
        <dbReference type="ARBA" id="ARBA00022771"/>
    </source>
</evidence>
<dbReference type="EMBL" id="DS113252">
    <property type="protein sequence ID" value="EAY15703.1"/>
    <property type="molecule type" value="Genomic_DNA"/>
</dbReference>
<dbReference type="PROSITE" id="PS01359">
    <property type="entry name" value="ZF_PHD_1"/>
    <property type="match status" value="1"/>
</dbReference>
<dbReference type="Pfam" id="PF00628">
    <property type="entry name" value="PHD"/>
    <property type="match status" value="1"/>
</dbReference>
<dbReference type="AlphaFoldDB" id="A2DVA7"/>
<evidence type="ECO:0000256" key="4">
    <source>
        <dbReference type="ARBA" id="ARBA00022853"/>
    </source>
</evidence>
<dbReference type="SMART" id="SM00249">
    <property type="entry name" value="PHD"/>
    <property type="match status" value="1"/>
</dbReference>
<dbReference type="InterPro" id="IPR013083">
    <property type="entry name" value="Znf_RING/FYVE/PHD"/>
</dbReference>
<dbReference type="VEuPathDB" id="TrichDB:TVAGG3_0632040"/>
<keyword evidence="2 5" id="KW-0863">Zinc-finger</keyword>
<dbReference type="SMR" id="A2DVA7"/>
<name>A2DVA7_TRIV3</name>
<evidence type="ECO:0000313" key="8">
    <source>
        <dbReference type="Proteomes" id="UP000001542"/>
    </source>
</evidence>
<dbReference type="Proteomes" id="UP000001542">
    <property type="component" value="Unassembled WGS sequence"/>
</dbReference>
<dbReference type="GO" id="GO:0006325">
    <property type="term" value="P:chromatin organization"/>
    <property type="evidence" value="ECO:0007669"/>
    <property type="project" value="UniProtKB-KW"/>
</dbReference>
<gene>
    <name evidence="7" type="ORF">TVAG_406170</name>
</gene>